<proteinExistence type="inferred from homology"/>
<feature type="transmembrane region" description="Helical" evidence="9">
    <location>
        <begin position="255"/>
        <end position="274"/>
    </location>
</feature>
<dbReference type="InterPro" id="IPR002549">
    <property type="entry name" value="AI-2E-like"/>
</dbReference>
<comment type="caution">
    <text evidence="10">The sequence shown here is derived from an EMBL/GenBank/DDBJ whole genome shotgun (WGS) entry which is preliminary data.</text>
</comment>
<feature type="transmembrane region" description="Helical" evidence="9">
    <location>
        <begin position="139"/>
        <end position="156"/>
    </location>
</feature>
<keyword evidence="3" id="KW-0813">Transport</keyword>
<evidence type="ECO:0008006" key="12">
    <source>
        <dbReference type="Google" id="ProtNLM"/>
    </source>
</evidence>
<keyword evidence="7 9" id="KW-0472">Membrane</keyword>
<feature type="compositionally biased region" description="Low complexity" evidence="8">
    <location>
        <begin position="96"/>
        <end position="121"/>
    </location>
</feature>
<keyword evidence="4" id="KW-1003">Cell membrane</keyword>
<keyword evidence="11" id="KW-1185">Reference proteome</keyword>
<dbReference type="PANTHER" id="PTHR21716">
    <property type="entry name" value="TRANSMEMBRANE PROTEIN"/>
    <property type="match status" value="1"/>
</dbReference>
<feature type="transmembrane region" description="Helical" evidence="9">
    <location>
        <begin position="191"/>
        <end position="211"/>
    </location>
</feature>
<feature type="transmembrane region" description="Helical" evidence="9">
    <location>
        <begin position="223"/>
        <end position="248"/>
    </location>
</feature>
<reference evidence="11" key="1">
    <citation type="journal article" date="2019" name="Int. J. Syst. Evol. Microbiol.">
        <title>The Global Catalogue of Microorganisms (GCM) 10K type strain sequencing project: providing services to taxonomists for standard genome sequencing and annotation.</title>
        <authorList>
            <consortium name="The Broad Institute Genomics Platform"/>
            <consortium name="The Broad Institute Genome Sequencing Center for Infectious Disease"/>
            <person name="Wu L."/>
            <person name="Ma J."/>
        </authorList>
    </citation>
    <scope>NUCLEOTIDE SEQUENCE [LARGE SCALE GENOMIC DNA]</scope>
    <source>
        <strain evidence="11">CGMCC 1.10832</strain>
    </source>
</reference>
<evidence type="ECO:0000256" key="4">
    <source>
        <dbReference type="ARBA" id="ARBA00022475"/>
    </source>
</evidence>
<gene>
    <name evidence="10" type="ORF">GCM10011506_30260</name>
</gene>
<dbReference type="EMBL" id="BMEC01000010">
    <property type="protein sequence ID" value="GGC42619.1"/>
    <property type="molecule type" value="Genomic_DNA"/>
</dbReference>
<feature type="region of interest" description="Disordered" evidence="8">
    <location>
        <begin position="72"/>
        <end position="121"/>
    </location>
</feature>
<organism evidence="10 11">
    <name type="scientific">Marivirga lumbricoides</name>
    <dbReference type="NCBI Taxonomy" id="1046115"/>
    <lineage>
        <taxon>Bacteria</taxon>
        <taxon>Pseudomonadati</taxon>
        <taxon>Bacteroidota</taxon>
        <taxon>Cytophagia</taxon>
        <taxon>Cytophagales</taxon>
        <taxon>Marivirgaceae</taxon>
        <taxon>Marivirga</taxon>
    </lineage>
</organism>
<name>A0ABQ1MQ26_9BACT</name>
<evidence type="ECO:0000313" key="11">
    <source>
        <dbReference type="Proteomes" id="UP000636010"/>
    </source>
</evidence>
<evidence type="ECO:0000256" key="6">
    <source>
        <dbReference type="ARBA" id="ARBA00022989"/>
    </source>
</evidence>
<sequence>MMLAPVANFLEKKGWKKGWSALCSDLIFVLFIVGTLWAVGMEVKKMTDQWSDIEDRLSQQFSRLETFVENNSGFTIDNPLEDNNKAGENPSPPEKQNNNNSAATNQSDQADKSSQNSKSSMSSSVKGQLTAIASSTFNSFGNLLLIAVYIFFMLLYRDKFRKAALKFIPEKHQSEGKTILSKIVTQARQFLIGKTILVVALTIVYSIGFSISGMESPFTTAFLAAVLSLVPYVGPLIGGVIALAVAYITTGHLNAVWIVLGTYMIAQFIESYLIEPFLVGNRIKVNPLFTIFSVVIGAAVWGVIGMIVFLPLFSFIKSISDHVPILQPLGYTLGIEDSGEGEGMESKLAKKVKGWFKS</sequence>
<evidence type="ECO:0000313" key="10">
    <source>
        <dbReference type="EMBL" id="GGC42619.1"/>
    </source>
</evidence>
<evidence type="ECO:0000256" key="1">
    <source>
        <dbReference type="ARBA" id="ARBA00004651"/>
    </source>
</evidence>
<evidence type="ECO:0000256" key="5">
    <source>
        <dbReference type="ARBA" id="ARBA00022692"/>
    </source>
</evidence>
<comment type="subcellular location">
    <subcellularLocation>
        <location evidence="1">Cell membrane</location>
        <topology evidence="1">Multi-pass membrane protein</topology>
    </subcellularLocation>
</comment>
<keyword evidence="5 9" id="KW-0812">Transmembrane</keyword>
<evidence type="ECO:0000256" key="7">
    <source>
        <dbReference type="ARBA" id="ARBA00023136"/>
    </source>
</evidence>
<evidence type="ECO:0000256" key="3">
    <source>
        <dbReference type="ARBA" id="ARBA00022448"/>
    </source>
</evidence>
<feature type="transmembrane region" description="Helical" evidence="9">
    <location>
        <begin position="289"/>
        <end position="313"/>
    </location>
</feature>
<dbReference type="Proteomes" id="UP000636010">
    <property type="component" value="Unassembled WGS sequence"/>
</dbReference>
<accession>A0ABQ1MQ26</accession>
<evidence type="ECO:0000256" key="9">
    <source>
        <dbReference type="SAM" id="Phobius"/>
    </source>
</evidence>
<evidence type="ECO:0000256" key="2">
    <source>
        <dbReference type="ARBA" id="ARBA00009773"/>
    </source>
</evidence>
<keyword evidence="6 9" id="KW-1133">Transmembrane helix</keyword>
<dbReference type="Pfam" id="PF01594">
    <property type="entry name" value="AI-2E_transport"/>
    <property type="match status" value="1"/>
</dbReference>
<dbReference type="PANTHER" id="PTHR21716:SF53">
    <property type="entry name" value="PERMEASE PERM-RELATED"/>
    <property type="match status" value="1"/>
</dbReference>
<feature type="transmembrane region" description="Helical" evidence="9">
    <location>
        <begin position="21"/>
        <end position="40"/>
    </location>
</feature>
<protein>
    <recommendedName>
        <fullName evidence="12">AI-2E family transporter</fullName>
    </recommendedName>
</protein>
<comment type="similarity">
    <text evidence="2">Belongs to the autoinducer-2 exporter (AI-2E) (TC 2.A.86) family.</text>
</comment>
<evidence type="ECO:0000256" key="8">
    <source>
        <dbReference type="SAM" id="MobiDB-lite"/>
    </source>
</evidence>